<dbReference type="AlphaFoldDB" id="A0A0K8NXU8"/>
<dbReference type="EMBL" id="BBYR01000017">
    <property type="protein sequence ID" value="GAP35193.1"/>
    <property type="molecule type" value="Genomic_DNA"/>
</dbReference>
<reference evidence="1 2" key="2">
    <citation type="journal article" date="2016" name="Science">
        <title>A bacterium that degrades and assimilates poly(ethylene terephthalate).</title>
        <authorList>
            <person name="Yoshida S."/>
            <person name="Hiraga K."/>
            <person name="Takehana T."/>
            <person name="Taniguchi I."/>
            <person name="Yamaji H."/>
            <person name="Maeda Y."/>
            <person name="Toyohara K."/>
            <person name="Miyamoto K."/>
            <person name="Kimura Y."/>
            <person name="Oda K."/>
        </authorList>
    </citation>
    <scope>NUCLEOTIDE SEQUENCE [LARGE SCALE GENOMIC DNA]</scope>
    <source>
        <strain evidence="2">NBRC 110686 / TISTR 2288 / 201-F6</strain>
    </source>
</reference>
<comment type="caution">
    <text evidence="1">The sequence shown here is derived from an EMBL/GenBank/DDBJ whole genome shotgun (WGS) entry which is preliminary data.</text>
</comment>
<evidence type="ECO:0000313" key="1">
    <source>
        <dbReference type="EMBL" id="GAP35193.1"/>
    </source>
</evidence>
<proteinExistence type="predicted"/>
<gene>
    <name evidence="1" type="ORF">ISF6_0784</name>
</gene>
<dbReference type="InterPro" id="IPR035093">
    <property type="entry name" value="RelE/ParE_toxin_dom_sf"/>
</dbReference>
<dbReference type="Proteomes" id="UP000037660">
    <property type="component" value="Unassembled WGS sequence"/>
</dbReference>
<protein>
    <recommendedName>
        <fullName evidence="3">Cytotoxic translational repressor of toxin-antitoxin stability system</fullName>
    </recommendedName>
</protein>
<organism evidence="1 2">
    <name type="scientific">Piscinibacter sakaiensis</name>
    <name type="common">Ideonella sakaiensis</name>
    <dbReference type="NCBI Taxonomy" id="1547922"/>
    <lineage>
        <taxon>Bacteria</taxon>
        <taxon>Pseudomonadati</taxon>
        <taxon>Pseudomonadota</taxon>
        <taxon>Betaproteobacteria</taxon>
        <taxon>Burkholderiales</taxon>
        <taxon>Sphaerotilaceae</taxon>
        <taxon>Piscinibacter</taxon>
    </lineage>
</organism>
<keyword evidence="2" id="KW-1185">Reference proteome</keyword>
<name>A0A0K8NXU8_PISS1</name>
<accession>A0A0K8NXU8</accession>
<sequence length="52" mass="6221">MDLASARNVKALTNHEYGYRLRVGHYRVFFDFDGAVRIVSIEEVRKRDERTY</sequence>
<dbReference type="STRING" id="1547922.ISF6_0784"/>
<dbReference type="SUPFAM" id="SSF143011">
    <property type="entry name" value="RelE-like"/>
    <property type="match status" value="1"/>
</dbReference>
<reference evidence="2" key="1">
    <citation type="submission" date="2015-07" db="EMBL/GenBank/DDBJ databases">
        <title>Discovery of a poly(ethylene terephthalate assimilation.</title>
        <authorList>
            <person name="Yoshida S."/>
            <person name="Hiraga K."/>
            <person name="Takehana T."/>
            <person name="Taniguchi I."/>
            <person name="Yamaji H."/>
            <person name="Maeda Y."/>
            <person name="Toyohara K."/>
            <person name="Miyamoto K."/>
            <person name="Kimura Y."/>
            <person name="Oda K."/>
        </authorList>
    </citation>
    <scope>NUCLEOTIDE SEQUENCE [LARGE SCALE GENOMIC DNA]</scope>
    <source>
        <strain evidence="2">NBRC 110686 / TISTR 2288 / 201-F6</strain>
    </source>
</reference>
<evidence type="ECO:0000313" key="2">
    <source>
        <dbReference type="Proteomes" id="UP000037660"/>
    </source>
</evidence>
<dbReference type="Gene3D" id="3.30.2310.20">
    <property type="entry name" value="RelE-like"/>
    <property type="match status" value="1"/>
</dbReference>
<evidence type="ECO:0008006" key="3">
    <source>
        <dbReference type="Google" id="ProtNLM"/>
    </source>
</evidence>